<evidence type="ECO:0000256" key="8">
    <source>
        <dbReference type="ARBA" id="ARBA00023152"/>
    </source>
</evidence>
<dbReference type="EC" id="2.7.1.-" evidence="11"/>
<dbReference type="GO" id="GO:0005829">
    <property type="term" value="C:cytosol"/>
    <property type="evidence" value="ECO:0007669"/>
    <property type="project" value="TreeGrafter"/>
</dbReference>
<evidence type="ECO:0000256" key="2">
    <source>
        <dbReference type="ARBA" id="ARBA00005028"/>
    </source>
</evidence>
<dbReference type="VEuPathDB" id="CryptoDB:Vbra_12725"/>
<comment type="catalytic activity">
    <reaction evidence="9">
        <text>a D-hexose + ATP = a D-hexose 6-phosphate + ADP + H(+)</text>
        <dbReference type="Rhea" id="RHEA:22740"/>
        <dbReference type="ChEBI" id="CHEBI:4194"/>
        <dbReference type="ChEBI" id="CHEBI:15378"/>
        <dbReference type="ChEBI" id="CHEBI:30616"/>
        <dbReference type="ChEBI" id="CHEBI:229467"/>
        <dbReference type="ChEBI" id="CHEBI:456216"/>
        <dbReference type="EC" id="2.7.1.1"/>
    </reaction>
    <physiologicalReaction direction="left-to-right" evidence="9">
        <dbReference type="Rhea" id="RHEA:22741"/>
    </physiologicalReaction>
</comment>
<dbReference type="CDD" id="cd24000">
    <property type="entry name" value="ASKHA_NBD_HK"/>
    <property type="match status" value="1"/>
</dbReference>
<evidence type="ECO:0000256" key="3">
    <source>
        <dbReference type="ARBA" id="ARBA00009225"/>
    </source>
</evidence>
<evidence type="ECO:0000313" key="15">
    <source>
        <dbReference type="Proteomes" id="UP000041254"/>
    </source>
</evidence>
<dbReference type="GO" id="GO:0004340">
    <property type="term" value="F:glucokinase activity"/>
    <property type="evidence" value="ECO:0007669"/>
    <property type="project" value="TreeGrafter"/>
</dbReference>
<protein>
    <recommendedName>
        <fullName evidence="11">Phosphotransferase</fullName>
        <ecNumber evidence="11">2.7.1.-</ecNumber>
    </recommendedName>
</protein>
<keyword evidence="4 11" id="KW-0808">Transferase</keyword>
<evidence type="ECO:0000256" key="10">
    <source>
        <dbReference type="ARBA" id="ARBA00047905"/>
    </source>
</evidence>
<dbReference type="GO" id="GO:0008865">
    <property type="term" value="F:fructokinase activity"/>
    <property type="evidence" value="ECO:0007669"/>
    <property type="project" value="TreeGrafter"/>
</dbReference>
<sequence>MKTNRLSSFVLHPCGPPRVTCIPSKHRSAMPFVTSWTRGVGAALLSHSPSTSFSRGEDGRPSPWHRWRFPFSNRRGAAHCQGGGWQGGGIDLSIPAGHATYNLYMPVTIYHTGGPGDLPPYLQAVASSGGLSQGVPLEPSAEIKIKPIRSLLSVGKPQMIMMISEFMEEMNKGLALHAADPSAHWDEKKCCFKMLETHIDHIPTGSEKGVYYAVDVGGTNFRVVRIELLGDGKIGKTSRIKRDLKQLPPAPEKPKGLLDASVKQSEFFGYLADQVIQVGKHEGDIAGEGLEGEASPVLGFGFTFSFPTQQDQKNHAILSHWTKEWDTGRDYTGTDECIEGRDVGQMFDDAFAKKGGHAKVHGVINDTVGTLLSCSYENPHLPPVYMGLILGTGSNGCYYEPKYKQYSYNGKLINIEFGNFNRSLPETDIDKQVDADLSNKADVGRQRFEKMVSGKYLGEISRRFVCSIMADKLKGTKAELIDSLKSEHASKIVQDESQNLEITCLTLFEQWGVTFSLNELRAIQEICRLVFDRSASLAAMSIVAVALKADRIGRNAEGMTVAIDGSLYTQNPWYQHRLKQHIVDIVGREDAQKVHLQIADDGSGKGAAVMVAADQQA</sequence>
<keyword evidence="7 11" id="KW-0067">ATP-binding</keyword>
<evidence type="ECO:0000313" key="14">
    <source>
        <dbReference type="EMBL" id="CEL99948.1"/>
    </source>
</evidence>
<dbReference type="Pfam" id="PF00349">
    <property type="entry name" value="Hexokinase_1"/>
    <property type="match status" value="1"/>
</dbReference>
<evidence type="ECO:0000256" key="5">
    <source>
        <dbReference type="ARBA" id="ARBA00022741"/>
    </source>
</evidence>
<organism evidence="14 15">
    <name type="scientific">Vitrella brassicaformis (strain CCMP3155)</name>
    <dbReference type="NCBI Taxonomy" id="1169540"/>
    <lineage>
        <taxon>Eukaryota</taxon>
        <taxon>Sar</taxon>
        <taxon>Alveolata</taxon>
        <taxon>Colpodellida</taxon>
        <taxon>Vitrellaceae</taxon>
        <taxon>Vitrella</taxon>
    </lineage>
</organism>
<reference evidence="14 15" key="1">
    <citation type="submission" date="2014-11" db="EMBL/GenBank/DDBJ databases">
        <authorList>
            <person name="Zhu J."/>
            <person name="Qi W."/>
            <person name="Song R."/>
        </authorList>
    </citation>
    <scope>NUCLEOTIDE SEQUENCE [LARGE SCALE GENOMIC DNA]</scope>
</reference>
<keyword evidence="8 11" id="KW-0324">Glycolysis</keyword>
<dbReference type="OMA" id="ADCVQQF"/>
<evidence type="ECO:0000256" key="4">
    <source>
        <dbReference type="ARBA" id="ARBA00022679"/>
    </source>
</evidence>
<comment type="pathway">
    <text evidence="1">Carbohydrate degradation; glycolysis; D-glyceraldehyde 3-phosphate and glycerone phosphate from D-glucose: step 1/4.</text>
</comment>
<dbReference type="Proteomes" id="UP000041254">
    <property type="component" value="Unassembled WGS sequence"/>
</dbReference>
<name>A0A0G4ERN0_VITBC</name>
<dbReference type="Pfam" id="PF03727">
    <property type="entry name" value="Hexokinase_2"/>
    <property type="match status" value="1"/>
</dbReference>
<dbReference type="FunCoup" id="A0A0G4ERN0">
    <property type="interactions" value="73"/>
</dbReference>
<evidence type="ECO:0000256" key="1">
    <source>
        <dbReference type="ARBA" id="ARBA00004888"/>
    </source>
</evidence>
<keyword evidence="15" id="KW-1185">Reference proteome</keyword>
<evidence type="ECO:0000256" key="7">
    <source>
        <dbReference type="ARBA" id="ARBA00022840"/>
    </source>
</evidence>
<dbReference type="InParanoid" id="A0A0G4ERN0"/>
<dbReference type="OrthoDB" id="419537at2759"/>
<evidence type="ECO:0000256" key="9">
    <source>
        <dbReference type="ARBA" id="ARBA00044613"/>
    </source>
</evidence>
<evidence type="ECO:0000256" key="11">
    <source>
        <dbReference type="RuleBase" id="RU362007"/>
    </source>
</evidence>
<dbReference type="InterPro" id="IPR022672">
    <property type="entry name" value="Hexokinase_N"/>
</dbReference>
<dbReference type="AlphaFoldDB" id="A0A0G4ERN0"/>
<dbReference type="InterPro" id="IPR022673">
    <property type="entry name" value="Hexokinase_C"/>
</dbReference>
<comment type="catalytic activity">
    <reaction evidence="10">
        <text>D-fructose + ATP = D-fructose 6-phosphate + ADP + H(+)</text>
        <dbReference type="Rhea" id="RHEA:16125"/>
        <dbReference type="ChEBI" id="CHEBI:15378"/>
        <dbReference type="ChEBI" id="CHEBI:30616"/>
        <dbReference type="ChEBI" id="CHEBI:37721"/>
        <dbReference type="ChEBI" id="CHEBI:61527"/>
        <dbReference type="ChEBI" id="CHEBI:456216"/>
        <dbReference type="EC" id="2.7.1.1"/>
    </reaction>
    <physiologicalReaction direction="left-to-right" evidence="10">
        <dbReference type="Rhea" id="RHEA:16126"/>
    </physiologicalReaction>
</comment>
<dbReference type="PRINTS" id="PR00475">
    <property type="entry name" value="HEXOKINASE"/>
</dbReference>
<keyword evidence="6 11" id="KW-0418">Kinase</keyword>
<evidence type="ECO:0000256" key="6">
    <source>
        <dbReference type="ARBA" id="ARBA00022777"/>
    </source>
</evidence>
<dbReference type="GO" id="GO:0005536">
    <property type="term" value="F:D-glucose binding"/>
    <property type="evidence" value="ECO:0007669"/>
    <property type="project" value="InterPro"/>
</dbReference>
<dbReference type="EMBL" id="CDMY01000292">
    <property type="protein sequence ID" value="CEL99948.1"/>
    <property type="molecule type" value="Genomic_DNA"/>
</dbReference>
<comment type="pathway">
    <text evidence="2">Carbohydrate metabolism; hexose metabolism.</text>
</comment>
<dbReference type="InterPro" id="IPR001312">
    <property type="entry name" value="Hexokinase"/>
</dbReference>
<dbReference type="GO" id="GO:0005739">
    <property type="term" value="C:mitochondrion"/>
    <property type="evidence" value="ECO:0007669"/>
    <property type="project" value="TreeGrafter"/>
</dbReference>
<dbReference type="GO" id="GO:0006006">
    <property type="term" value="P:glucose metabolic process"/>
    <property type="evidence" value="ECO:0007669"/>
    <property type="project" value="TreeGrafter"/>
</dbReference>
<feature type="domain" description="Hexokinase N-terminal" evidence="12">
    <location>
        <begin position="146"/>
        <end position="376"/>
    </location>
</feature>
<dbReference type="PROSITE" id="PS51748">
    <property type="entry name" value="HEXOKINASE_2"/>
    <property type="match status" value="1"/>
</dbReference>
<dbReference type="Gene3D" id="3.30.420.40">
    <property type="match status" value="1"/>
</dbReference>
<dbReference type="PhylomeDB" id="A0A0G4ERN0"/>
<dbReference type="InterPro" id="IPR043129">
    <property type="entry name" value="ATPase_NBD"/>
</dbReference>
<dbReference type="SUPFAM" id="SSF53067">
    <property type="entry name" value="Actin-like ATPase domain"/>
    <property type="match status" value="2"/>
</dbReference>
<evidence type="ECO:0000259" key="13">
    <source>
        <dbReference type="Pfam" id="PF03727"/>
    </source>
</evidence>
<proteinExistence type="inferred from homology"/>
<dbReference type="GO" id="GO:0005524">
    <property type="term" value="F:ATP binding"/>
    <property type="evidence" value="ECO:0007669"/>
    <property type="project" value="UniProtKB-UniRule"/>
</dbReference>
<keyword evidence="5 11" id="KW-0547">Nucleotide-binding</keyword>
<dbReference type="Gene3D" id="3.40.367.20">
    <property type="match status" value="1"/>
</dbReference>
<accession>A0A0G4ERN0</accession>
<feature type="domain" description="Hexokinase C-terminal" evidence="13">
    <location>
        <begin position="386"/>
        <end position="612"/>
    </location>
</feature>
<dbReference type="PANTHER" id="PTHR19443:SF16">
    <property type="entry name" value="HEXOKINASE TYPE 1-RELATED"/>
    <property type="match status" value="1"/>
</dbReference>
<dbReference type="GO" id="GO:0001678">
    <property type="term" value="P:intracellular glucose homeostasis"/>
    <property type="evidence" value="ECO:0007669"/>
    <property type="project" value="InterPro"/>
</dbReference>
<evidence type="ECO:0000259" key="12">
    <source>
        <dbReference type="Pfam" id="PF00349"/>
    </source>
</evidence>
<dbReference type="UniPathway" id="UPA00109">
    <property type="reaction ID" value="UER00180"/>
</dbReference>
<gene>
    <name evidence="14" type="ORF">Vbra_12725</name>
</gene>
<comment type="similarity">
    <text evidence="3 11">Belongs to the hexokinase family.</text>
</comment>
<dbReference type="STRING" id="1169540.A0A0G4ERN0"/>
<dbReference type="GO" id="GO:0006096">
    <property type="term" value="P:glycolytic process"/>
    <property type="evidence" value="ECO:0007669"/>
    <property type="project" value="UniProtKB-UniPathway"/>
</dbReference>
<dbReference type="PANTHER" id="PTHR19443">
    <property type="entry name" value="HEXOKINASE"/>
    <property type="match status" value="1"/>
</dbReference>